<evidence type="ECO:0008006" key="3">
    <source>
        <dbReference type="Google" id="ProtNLM"/>
    </source>
</evidence>
<dbReference type="EMBL" id="JBJUIK010000012">
    <property type="protein sequence ID" value="KAL3510298.1"/>
    <property type="molecule type" value="Genomic_DNA"/>
</dbReference>
<dbReference type="CDD" id="cd00303">
    <property type="entry name" value="retropepsin_like"/>
    <property type="match status" value="1"/>
</dbReference>
<organism evidence="1 2">
    <name type="scientific">Cinchona calisaya</name>
    <dbReference type="NCBI Taxonomy" id="153742"/>
    <lineage>
        <taxon>Eukaryota</taxon>
        <taxon>Viridiplantae</taxon>
        <taxon>Streptophyta</taxon>
        <taxon>Embryophyta</taxon>
        <taxon>Tracheophyta</taxon>
        <taxon>Spermatophyta</taxon>
        <taxon>Magnoliopsida</taxon>
        <taxon>eudicotyledons</taxon>
        <taxon>Gunneridae</taxon>
        <taxon>Pentapetalae</taxon>
        <taxon>asterids</taxon>
        <taxon>lamiids</taxon>
        <taxon>Gentianales</taxon>
        <taxon>Rubiaceae</taxon>
        <taxon>Cinchonoideae</taxon>
        <taxon>Cinchoneae</taxon>
        <taxon>Cinchona</taxon>
    </lineage>
</organism>
<dbReference type="AlphaFoldDB" id="A0ABD2YSI6"/>
<protein>
    <recommendedName>
        <fullName evidence="3">Aspartic peptidase DDI1-type domain-containing protein</fullName>
    </recommendedName>
</protein>
<evidence type="ECO:0000313" key="1">
    <source>
        <dbReference type="EMBL" id="KAL3510298.1"/>
    </source>
</evidence>
<comment type="caution">
    <text evidence="1">The sequence shown here is derived from an EMBL/GenBank/DDBJ whole genome shotgun (WGS) entry which is preliminary data.</text>
</comment>
<name>A0ABD2YSI6_9GENT</name>
<evidence type="ECO:0000313" key="2">
    <source>
        <dbReference type="Proteomes" id="UP001630127"/>
    </source>
</evidence>
<dbReference type="Pfam" id="PF13650">
    <property type="entry name" value="Asp_protease_2"/>
    <property type="match status" value="1"/>
</dbReference>
<keyword evidence="2" id="KW-1185">Reference proteome</keyword>
<dbReference type="Proteomes" id="UP001630127">
    <property type="component" value="Unassembled WGS sequence"/>
</dbReference>
<accession>A0ABD2YSI6</accession>
<dbReference type="InterPro" id="IPR021109">
    <property type="entry name" value="Peptidase_aspartic_dom_sf"/>
</dbReference>
<reference evidence="1 2" key="1">
    <citation type="submission" date="2024-11" db="EMBL/GenBank/DDBJ databases">
        <title>A near-complete genome assembly of Cinchona calisaya.</title>
        <authorList>
            <person name="Lian D.C."/>
            <person name="Zhao X.W."/>
            <person name="Wei L."/>
        </authorList>
    </citation>
    <scope>NUCLEOTIDE SEQUENCE [LARGE SCALE GENOMIC DNA]</scope>
    <source>
        <tissue evidence="1">Nenye</tissue>
    </source>
</reference>
<dbReference type="PANTHER" id="PTHR12917:SF18">
    <property type="entry name" value="DNA DAMAGE-INDUCIBLE PROTEIN 1-LIKE"/>
    <property type="match status" value="1"/>
</dbReference>
<dbReference type="SUPFAM" id="SSF50630">
    <property type="entry name" value="Acid proteases"/>
    <property type="match status" value="1"/>
</dbReference>
<dbReference type="Gene3D" id="2.40.70.10">
    <property type="entry name" value="Acid Proteases"/>
    <property type="match status" value="1"/>
</dbReference>
<gene>
    <name evidence="1" type="ORF">ACH5RR_029699</name>
</gene>
<dbReference type="PANTHER" id="PTHR12917">
    <property type="entry name" value="ASPARTYL PROTEASE DDI-RELATED"/>
    <property type="match status" value="1"/>
</dbReference>
<sequence length="282" mass="31029">MAHDIPTDNGNTLPKRMTRQEEAFSQLIDRLGDFPVGFALMNDLRVIKAISAILRDHRKVPHPVNGKDVLAMVDTGAIHSFVTGCEVRQLKLELKEHRYRIKAINSKAQPVLGVASVELTLGQWIGKCNLMAVPLDDVNLILRKEFMATNKIFPIPHLDGMMIADKRCPSFIPSIFVNTNVGPSSSGDRGKRGSQISAIQLENGLTGIKADVFQEWPDRCVAGLEEFADIMPAELPKKLSPQRMDNHHIGPIPGAIPLAQAPYRIDCVGLLGRSLLGVDHVL</sequence>
<proteinExistence type="predicted"/>